<dbReference type="Proteomes" id="UP000014113">
    <property type="component" value="Unassembled WGS sequence"/>
</dbReference>
<dbReference type="AlphaFoldDB" id="S0KD04"/>
<organism evidence="2 3">
    <name type="scientific">Enterococcus columbae DSM 7374 = ATCC 51263</name>
    <dbReference type="NCBI Taxonomy" id="1121865"/>
    <lineage>
        <taxon>Bacteria</taxon>
        <taxon>Bacillati</taxon>
        <taxon>Bacillota</taxon>
        <taxon>Bacilli</taxon>
        <taxon>Lactobacillales</taxon>
        <taxon>Enterococcaceae</taxon>
        <taxon>Enterococcus</taxon>
    </lineage>
</organism>
<dbReference type="STRING" id="1121865.OMW_02315"/>
<sequence length="160" mass="18725">MLELKTVTTSQDLALLMPLVQEIWTEVFTPIIGEKQVTYMLNNYQSQANIQQEQANGAKYLLIYYQNKPIGYTAYEDTPEYIYLSKLYLHQSTRGQGLSSQVFDWYEQLAKGRKLHLNVNQGNNQAIAVYEHRGFKRVDERYVDIGEGYVMNDFIYEKQC</sequence>
<dbReference type="RefSeq" id="WP_016184397.1">
    <property type="nucleotide sequence ID" value="NZ_JXKI01000008.1"/>
</dbReference>
<gene>
    <name evidence="2" type="ORF">I568_01526</name>
</gene>
<comment type="caution">
    <text evidence="2">The sequence shown here is derived from an EMBL/GenBank/DDBJ whole genome shotgun (WGS) entry which is preliminary data.</text>
</comment>
<dbReference type="OrthoDB" id="9773249at2"/>
<dbReference type="Pfam" id="PF00583">
    <property type="entry name" value="Acetyltransf_1"/>
    <property type="match status" value="1"/>
</dbReference>
<dbReference type="InterPro" id="IPR000182">
    <property type="entry name" value="GNAT_dom"/>
</dbReference>
<dbReference type="eggNOG" id="COG0456">
    <property type="taxonomic scope" value="Bacteria"/>
</dbReference>
<dbReference type="EMBL" id="ASWJ01000007">
    <property type="protein sequence ID" value="EOW83725.1"/>
    <property type="molecule type" value="Genomic_DNA"/>
</dbReference>
<dbReference type="SUPFAM" id="SSF55729">
    <property type="entry name" value="Acyl-CoA N-acyltransferases (Nat)"/>
    <property type="match status" value="1"/>
</dbReference>
<dbReference type="InterPro" id="IPR016181">
    <property type="entry name" value="Acyl_CoA_acyltransferase"/>
</dbReference>
<name>S0KD04_9ENTE</name>
<feature type="domain" description="N-acetyltransferase" evidence="1">
    <location>
        <begin position="2"/>
        <end position="156"/>
    </location>
</feature>
<evidence type="ECO:0000313" key="2">
    <source>
        <dbReference type="EMBL" id="EOW83725.1"/>
    </source>
</evidence>
<reference evidence="2 3" key="1">
    <citation type="submission" date="2013-03" db="EMBL/GenBank/DDBJ databases">
        <title>The Genome Sequence of Enterococcus columbae ATCC_51263 (PacBio/Illumina hybrid assembly).</title>
        <authorList>
            <consortium name="The Broad Institute Genomics Platform"/>
            <consortium name="The Broad Institute Genome Sequencing Center for Infectious Disease"/>
            <person name="Earl A."/>
            <person name="Russ C."/>
            <person name="Gilmore M."/>
            <person name="Surin D."/>
            <person name="Walker B."/>
            <person name="Young S."/>
            <person name="Zeng Q."/>
            <person name="Gargeya S."/>
            <person name="Fitzgerald M."/>
            <person name="Haas B."/>
            <person name="Abouelleil A."/>
            <person name="Allen A.W."/>
            <person name="Alvarado L."/>
            <person name="Arachchi H.M."/>
            <person name="Berlin A.M."/>
            <person name="Chapman S.B."/>
            <person name="Gainer-Dewar J."/>
            <person name="Goldberg J."/>
            <person name="Griggs A."/>
            <person name="Gujja S."/>
            <person name="Hansen M."/>
            <person name="Howarth C."/>
            <person name="Imamovic A."/>
            <person name="Ireland A."/>
            <person name="Larimer J."/>
            <person name="McCowan C."/>
            <person name="Murphy C."/>
            <person name="Pearson M."/>
            <person name="Poon T.W."/>
            <person name="Priest M."/>
            <person name="Roberts A."/>
            <person name="Saif S."/>
            <person name="Shea T."/>
            <person name="Sisk P."/>
            <person name="Sykes S."/>
            <person name="Wortman J."/>
            <person name="Nusbaum C."/>
            <person name="Birren B."/>
        </authorList>
    </citation>
    <scope>NUCLEOTIDE SEQUENCE [LARGE SCALE GENOMIC DNA]</scope>
    <source>
        <strain evidence="2 3">ATCC 51263</strain>
    </source>
</reference>
<dbReference type="PROSITE" id="PS51186">
    <property type="entry name" value="GNAT"/>
    <property type="match status" value="1"/>
</dbReference>
<proteinExistence type="predicted"/>
<dbReference type="Gene3D" id="3.40.630.30">
    <property type="match status" value="1"/>
</dbReference>
<accession>S0KD04</accession>
<dbReference type="PATRIC" id="fig|1121865.3.peg.2250"/>
<protein>
    <recommendedName>
        <fullName evidence="1">N-acetyltransferase domain-containing protein</fullName>
    </recommendedName>
</protein>
<evidence type="ECO:0000259" key="1">
    <source>
        <dbReference type="PROSITE" id="PS51186"/>
    </source>
</evidence>
<keyword evidence="3" id="KW-1185">Reference proteome</keyword>
<dbReference type="GO" id="GO:0016747">
    <property type="term" value="F:acyltransferase activity, transferring groups other than amino-acyl groups"/>
    <property type="evidence" value="ECO:0007669"/>
    <property type="project" value="InterPro"/>
</dbReference>
<evidence type="ECO:0000313" key="3">
    <source>
        <dbReference type="Proteomes" id="UP000014113"/>
    </source>
</evidence>